<comment type="caution">
    <text evidence="1">The sequence shown here is derived from an EMBL/GenBank/DDBJ whole genome shotgun (WGS) entry which is preliminary data.</text>
</comment>
<proteinExistence type="predicted"/>
<sequence length="47" mass="5059">MIGVVLGDAAVELVAQQSTHGRKPVAWVRHRVSEITCRFGGLGENGR</sequence>
<accession>A4BVL5</accession>
<reference evidence="1 2" key="1">
    <citation type="submission" date="2006-02" db="EMBL/GenBank/DDBJ databases">
        <authorList>
            <person name="Waterbury J."/>
            <person name="Ferriera S."/>
            <person name="Johnson J."/>
            <person name="Kravitz S."/>
            <person name="Halpern A."/>
            <person name="Remington K."/>
            <person name="Beeson K."/>
            <person name="Tran B."/>
            <person name="Rogers Y.-H."/>
            <person name="Friedman R."/>
            <person name="Venter J.C."/>
        </authorList>
    </citation>
    <scope>NUCLEOTIDE SEQUENCE [LARGE SCALE GENOMIC DNA]</scope>
    <source>
        <strain evidence="1 2">Nb-231</strain>
    </source>
</reference>
<dbReference type="HOGENOM" id="CLU_3170765_0_0_6"/>
<keyword evidence="2" id="KW-1185">Reference proteome</keyword>
<organism evidence="1 2">
    <name type="scientific">Nitrococcus mobilis Nb-231</name>
    <dbReference type="NCBI Taxonomy" id="314278"/>
    <lineage>
        <taxon>Bacteria</taxon>
        <taxon>Pseudomonadati</taxon>
        <taxon>Pseudomonadota</taxon>
        <taxon>Gammaproteobacteria</taxon>
        <taxon>Chromatiales</taxon>
        <taxon>Ectothiorhodospiraceae</taxon>
        <taxon>Nitrococcus</taxon>
    </lineage>
</organism>
<dbReference type="Proteomes" id="UP000003374">
    <property type="component" value="Unassembled WGS sequence"/>
</dbReference>
<gene>
    <name evidence="1" type="ORF">NB231_13026</name>
</gene>
<evidence type="ECO:0000313" key="2">
    <source>
        <dbReference type="Proteomes" id="UP000003374"/>
    </source>
</evidence>
<protein>
    <submittedName>
        <fullName evidence="1">Uncharacterized protein</fullName>
    </submittedName>
</protein>
<dbReference type="AlphaFoldDB" id="A4BVL5"/>
<evidence type="ECO:0000313" key="1">
    <source>
        <dbReference type="EMBL" id="EAR20233.1"/>
    </source>
</evidence>
<dbReference type="STRING" id="314278.NB231_13026"/>
<dbReference type="EMBL" id="AAOF01000028">
    <property type="protein sequence ID" value="EAR20233.1"/>
    <property type="molecule type" value="Genomic_DNA"/>
</dbReference>
<name>A4BVL5_9GAMM</name>